<protein>
    <recommendedName>
        <fullName evidence="4">ATPase AAA-type core domain-containing protein</fullName>
    </recommendedName>
</protein>
<dbReference type="Gene3D" id="3.40.50.300">
    <property type="entry name" value="P-loop containing nucleotide triphosphate hydrolases"/>
    <property type="match status" value="1"/>
</dbReference>
<organism evidence="2 3">
    <name type="scientific">Euphydryas editha</name>
    <name type="common">Edith's checkerspot</name>
    <dbReference type="NCBI Taxonomy" id="104508"/>
    <lineage>
        <taxon>Eukaryota</taxon>
        <taxon>Metazoa</taxon>
        <taxon>Ecdysozoa</taxon>
        <taxon>Arthropoda</taxon>
        <taxon>Hexapoda</taxon>
        <taxon>Insecta</taxon>
        <taxon>Pterygota</taxon>
        <taxon>Neoptera</taxon>
        <taxon>Endopterygota</taxon>
        <taxon>Lepidoptera</taxon>
        <taxon>Glossata</taxon>
        <taxon>Ditrysia</taxon>
        <taxon>Papilionoidea</taxon>
        <taxon>Nymphalidae</taxon>
        <taxon>Nymphalinae</taxon>
        <taxon>Euphydryas</taxon>
    </lineage>
</organism>
<proteinExistence type="predicted"/>
<sequence>MDDKDVSFEPMDVDVSSNSVSPMEISFVEKDLEFSLDNIKKEKEEITEECLNIKPITVNDLIKNYNRNKVSKKQIAKLVLYITVVIFAFVTYQVKYFKCNESLNISHLRNTFASKIYGQTSGTEKLLKALESDVPNKIITLYGGTGVGKTYTASLILENILHYGNIYHYTMPGFLQKSSDFMLGLIYCESSMIVVDDLNRNDILTVKDHIKDLITKSSKYSKKIIIILLYNCDNMDERFFRKCDNNFLHELKNSLKNIDANKFYIKYESLTEEVLRKCIKNELTDKKTESDIAHIMKNFNVTVDGCKGVYQKMKYLNII</sequence>
<dbReference type="EMBL" id="CAKOGL010000030">
    <property type="protein sequence ID" value="CAH2107233.1"/>
    <property type="molecule type" value="Genomic_DNA"/>
</dbReference>
<comment type="caution">
    <text evidence="2">The sequence shown here is derived from an EMBL/GenBank/DDBJ whole genome shotgun (WGS) entry which is preliminary data.</text>
</comment>
<dbReference type="Proteomes" id="UP001153954">
    <property type="component" value="Unassembled WGS sequence"/>
</dbReference>
<gene>
    <name evidence="2" type="ORF">EEDITHA_LOCUS21283</name>
</gene>
<keyword evidence="3" id="KW-1185">Reference proteome</keyword>
<evidence type="ECO:0008006" key="4">
    <source>
        <dbReference type="Google" id="ProtNLM"/>
    </source>
</evidence>
<dbReference type="AlphaFoldDB" id="A0AAU9V7J9"/>
<dbReference type="SUPFAM" id="SSF52540">
    <property type="entry name" value="P-loop containing nucleoside triphosphate hydrolases"/>
    <property type="match status" value="1"/>
</dbReference>
<evidence type="ECO:0000256" key="1">
    <source>
        <dbReference type="SAM" id="Phobius"/>
    </source>
</evidence>
<accession>A0AAU9V7J9</accession>
<evidence type="ECO:0000313" key="3">
    <source>
        <dbReference type="Proteomes" id="UP001153954"/>
    </source>
</evidence>
<keyword evidence="1" id="KW-0812">Transmembrane</keyword>
<keyword evidence="1" id="KW-0472">Membrane</keyword>
<feature type="transmembrane region" description="Helical" evidence="1">
    <location>
        <begin position="75"/>
        <end position="94"/>
    </location>
</feature>
<evidence type="ECO:0000313" key="2">
    <source>
        <dbReference type="EMBL" id="CAH2107233.1"/>
    </source>
</evidence>
<reference evidence="2" key="1">
    <citation type="submission" date="2022-03" db="EMBL/GenBank/DDBJ databases">
        <authorList>
            <person name="Tunstrom K."/>
        </authorList>
    </citation>
    <scope>NUCLEOTIDE SEQUENCE</scope>
</reference>
<keyword evidence="1" id="KW-1133">Transmembrane helix</keyword>
<name>A0AAU9V7J9_EUPED</name>
<dbReference type="InterPro" id="IPR027417">
    <property type="entry name" value="P-loop_NTPase"/>
</dbReference>